<name>A0A9D4VSL2_PEA</name>
<dbReference type="AlphaFoldDB" id="A0A9D4VSL2"/>
<sequence>MAEQFGVKNFNSLSHGDLLSFLENNTDQLPRELLKLLGSGMCENSSIKACMSSNELVALLSQAISRFWENEIVIKQIISMLLMRQFHSIGFEFVENGSLEDLLDTVREHKSNVTSKYVVLSSTMIEEHYHIDSLSDRDNNWSGITTDSSEMDHKTKSSETITAKNAIGVLLKSPMPTTAGYQALPISGSCNLLQRTSCLNCPIQLTIPNSINPSLIPHYMLSITVTVRASTSEASTIDDESGEPEPRFKFRAYIGEVWYMDLVVQALPPPTKDYDAEEKI</sequence>
<evidence type="ECO:0000313" key="1">
    <source>
        <dbReference type="EMBL" id="KAI5389519.1"/>
    </source>
</evidence>
<dbReference type="EMBL" id="JAMSHJ010000007">
    <property type="protein sequence ID" value="KAI5389519.1"/>
    <property type="molecule type" value="Genomic_DNA"/>
</dbReference>
<proteinExistence type="predicted"/>
<gene>
    <name evidence="1" type="ORF">KIW84_074979</name>
</gene>
<evidence type="ECO:0000313" key="2">
    <source>
        <dbReference type="Proteomes" id="UP001058974"/>
    </source>
</evidence>
<protein>
    <submittedName>
        <fullName evidence="1">Uncharacterized protein</fullName>
    </submittedName>
</protein>
<reference evidence="1 2" key="1">
    <citation type="journal article" date="2022" name="Nat. Genet.">
        <title>Improved pea reference genome and pan-genome highlight genomic features and evolutionary characteristics.</title>
        <authorList>
            <person name="Yang T."/>
            <person name="Liu R."/>
            <person name="Luo Y."/>
            <person name="Hu S."/>
            <person name="Wang D."/>
            <person name="Wang C."/>
            <person name="Pandey M.K."/>
            <person name="Ge S."/>
            <person name="Xu Q."/>
            <person name="Li N."/>
            <person name="Li G."/>
            <person name="Huang Y."/>
            <person name="Saxena R.K."/>
            <person name="Ji Y."/>
            <person name="Li M."/>
            <person name="Yan X."/>
            <person name="He Y."/>
            <person name="Liu Y."/>
            <person name="Wang X."/>
            <person name="Xiang C."/>
            <person name="Varshney R.K."/>
            <person name="Ding H."/>
            <person name="Gao S."/>
            <person name="Zong X."/>
        </authorList>
    </citation>
    <scope>NUCLEOTIDE SEQUENCE [LARGE SCALE GENOMIC DNA]</scope>
    <source>
        <strain evidence="1 2">cv. Zhongwan 6</strain>
    </source>
</reference>
<comment type="caution">
    <text evidence="1">The sequence shown here is derived from an EMBL/GenBank/DDBJ whole genome shotgun (WGS) entry which is preliminary data.</text>
</comment>
<organism evidence="1 2">
    <name type="scientific">Pisum sativum</name>
    <name type="common">Garden pea</name>
    <name type="synonym">Lathyrus oleraceus</name>
    <dbReference type="NCBI Taxonomy" id="3888"/>
    <lineage>
        <taxon>Eukaryota</taxon>
        <taxon>Viridiplantae</taxon>
        <taxon>Streptophyta</taxon>
        <taxon>Embryophyta</taxon>
        <taxon>Tracheophyta</taxon>
        <taxon>Spermatophyta</taxon>
        <taxon>Magnoliopsida</taxon>
        <taxon>eudicotyledons</taxon>
        <taxon>Gunneridae</taxon>
        <taxon>Pentapetalae</taxon>
        <taxon>rosids</taxon>
        <taxon>fabids</taxon>
        <taxon>Fabales</taxon>
        <taxon>Fabaceae</taxon>
        <taxon>Papilionoideae</taxon>
        <taxon>50 kb inversion clade</taxon>
        <taxon>NPAAA clade</taxon>
        <taxon>Hologalegina</taxon>
        <taxon>IRL clade</taxon>
        <taxon>Fabeae</taxon>
        <taxon>Lathyrus</taxon>
    </lineage>
</organism>
<accession>A0A9D4VSL2</accession>
<dbReference type="Proteomes" id="UP001058974">
    <property type="component" value="Chromosome 7"/>
</dbReference>
<keyword evidence="2" id="KW-1185">Reference proteome</keyword>
<dbReference type="Gramene" id="Psat07G0497900-T1">
    <property type="protein sequence ID" value="KAI5389519.1"/>
    <property type="gene ID" value="KIW84_074979"/>
</dbReference>